<dbReference type="Gene3D" id="3.30.2310.20">
    <property type="entry name" value="RelE-like"/>
    <property type="match status" value="1"/>
</dbReference>
<evidence type="ECO:0000313" key="2">
    <source>
        <dbReference type="Proteomes" id="UP000623967"/>
    </source>
</evidence>
<dbReference type="Proteomes" id="UP000623967">
    <property type="component" value="Unassembled WGS sequence"/>
</dbReference>
<proteinExistence type="predicted"/>
<comment type="caution">
    <text evidence="1">The sequence shown here is derived from an EMBL/GenBank/DDBJ whole genome shotgun (WGS) entry which is preliminary data.</text>
</comment>
<gene>
    <name evidence="1" type="ORF">JK635_22020</name>
</gene>
<accession>A0ABS1TW99</accession>
<keyword evidence="2" id="KW-1185">Reference proteome</keyword>
<dbReference type="InterPro" id="IPR035093">
    <property type="entry name" value="RelE/ParE_toxin_dom_sf"/>
</dbReference>
<name>A0ABS1TW99_9BACI</name>
<dbReference type="EMBL" id="JAESWB010000365">
    <property type="protein sequence ID" value="MBL4954838.1"/>
    <property type="molecule type" value="Genomic_DNA"/>
</dbReference>
<sequence length="105" mass="12086">MSSSGLFPFKLSDRAAKQLKKIRKTDRALFNKVNDAITAIRIDPTIDEPKKGDLKGFSCVDISHLRTNYELCYTLEEDANGQLILVLMMGPRENFYEELKRYLNL</sequence>
<organism evidence="1 2">
    <name type="scientific">Neobacillus paridis</name>
    <dbReference type="NCBI Taxonomy" id="2803862"/>
    <lineage>
        <taxon>Bacteria</taxon>
        <taxon>Bacillati</taxon>
        <taxon>Bacillota</taxon>
        <taxon>Bacilli</taxon>
        <taxon>Bacillales</taxon>
        <taxon>Bacillaceae</taxon>
        <taxon>Neobacillus</taxon>
    </lineage>
</organism>
<dbReference type="RefSeq" id="WP_202656076.1">
    <property type="nucleotide sequence ID" value="NZ_JAESWB010000365.1"/>
</dbReference>
<dbReference type="SUPFAM" id="SSF143011">
    <property type="entry name" value="RelE-like"/>
    <property type="match status" value="1"/>
</dbReference>
<dbReference type="InterPro" id="IPR031552">
    <property type="entry name" value="ParE-like_toxin"/>
</dbReference>
<reference evidence="1 2" key="1">
    <citation type="submission" date="2021-01" db="EMBL/GenBank/DDBJ databases">
        <title>Genome public.</title>
        <authorList>
            <person name="Liu C."/>
            <person name="Sun Q."/>
        </authorList>
    </citation>
    <scope>NUCLEOTIDE SEQUENCE [LARGE SCALE GENOMIC DNA]</scope>
    <source>
        <strain evidence="1 2">YIM B02564</strain>
    </source>
</reference>
<evidence type="ECO:0000313" key="1">
    <source>
        <dbReference type="EMBL" id="MBL4954838.1"/>
    </source>
</evidence>
<dbReference type="Pfam" id="PF15781">
    <property type="entry name" value="ParE-like_toxin"/>
    <property type="match status" value="1"/>
</dbReference>
<protein>
    <submittedName>
        <fullName evidence="1">Type II toxin-antitoxin system RelE/ParE family toxin</fullName>
    </submittedName>
</protein>